<gene>
    <name evidence="1" type="ORF">Fcan01_13700</name>
</gene>
<evidence type="ECO:0000313" key="2">
    <source>
        <dbReference type="Proteomes" id="UP000198287"/>
    </source>
</evidence>
<protein>
    <submittedName>
        <fullName evidence="1">Uncharacterized protein</fullName>
    </submittedName>
</protein>
<proteinExistence type="predicted"/>
<comment type="caution">
    <text evidence="1">The sequence shown here is derived from an EMBL/GenBank/DDBJ whole genome shotgun (WGS) entry which is preliminary data.</text>
</comment>
<feature type="non-terminal residue" evidence="1">
    <location>
        <position position="1"/>
    </location>
</feature>
<dbReference type="EMBL" id="LNIX01000007">
    <property type="protein sequence ID" value="OXA51529.1"/>
    <property type="molecule type" value="Genomic_DNA"/>
</dbReference>
<sequence>IPSIRLRIDDLFSLVKEWKDLKDLAVAMSIFETPEIVNAFKQTEFLNQIQNLTLHLASVNNIRNIERNNNVDQAALDAVVLAASRLQSFKLSDFEGHAFLTSVAPLLQNLSVEKENFDELSQTGSTVAKNLKIKL</sequence>
<accession>A0A226E270</accession>
<dbReference type="Proteomes" id="UP000198287">
    <property type="component" value="Unassembled WGS sequence"/>
</dbReference>
<name>A0A226E270_FOLCA</name>
<reference evidence="1 2" key="1">
    <citation type="submission" date="2015-12" db="EMBL/GenBank/DDBJ databases">
        <title>The genome of Folsomia candida.</title>
        <authorList>
            <person name="Faddeeva A."/>
            <person name="Derks M.F."/>
            <person name="Anvar Y."/>
            <person name="Smit S."/>
            <person name="Van Straalen N."/>
            <person name="Roelofs D."/>
        </authorList>
    </citation>
    <scope>NUCLEOTIDE SEQUENCE [LARGE SCALE GENOMIC DNA]</scope>
    <source>
        <strain evidence="1 2">VU population</strain>
        <tissue evidence="1">Whole body</tissue>
    </source>
</reference>
<keyword evidence="2" id="KW-1185">Reference proteome</keyword>
<dbReference type="AlphaFoldDB" id="A0A226E270"/>
<evidence type="ECO:0000313" key="1">
    <source>
        <dbReference type="EMBL" id="OXA51529.1"/>
    </source>
</evidence>
<organism evidence="1 2">
    <name type="scientific">Folsomia candida</name>
    <name type="common">Springtail</name>
    <dbReference type="NCBI Taxonomy" id="158441"/>
    <lineage>
        <taxon>Eukaryota</taxon>
        <taxon>Metazoa</taxon>
        <taxon>Ecdysozoa</taxon>
        <taxon>Arthropoda</taxon>
        <taxon>Hexapoda</taxon>
        <taxon>Collembola</taxon>
        <taxon>Entomobryomorpha</taxon>
        <taxon>Isotomoidea</taxon>
        <taxon>Isotomidae</taxon>
        <taxon>Proisotominae</taxon>
        <taxon>Folsomia</taxon>
    </lineage>
</organism>